<keyword evidence="1" id="KW-0472">Membrane</keyword>
<protein>
    <submittedName>
        <fullName evidence="2">Uncharacterized protein</fullName>
    </submittedName>
</protein>
<keyword evidence="1" id="KW-1133">Transmembrane helix</keyword>
<feature type="transmembrane region" description="Helical" evidence="1">
    <location>
        <begin position="24"/>
        <end position="47"/>
    </location>
</feature>
<accession>A0A1M4X9M4</accession>
<dbReference type="EMBL" id="FQVG01000022">
    <property type="protein sequence ID" value="SHE90116.1"/>
    <property type="molecule type" value="Genomic_DNA"/>
</dbReference>
<keyword evidence="3" id="KW-1185">Reference proteome</keyword>
<evidence type="ECO:0000313" key="3">
    <source>
        <dbReference type="Proteomes" id="UP000184423"/>
    </source>
</evidence>
<evidence type="ECO:0000256" key="1">
    <source>
        <dbReference type="SAM" id="Phobius"/>
    </source>
</evidence>
<organism evidence="2 3">
    <name type="scientific">Caloramator proteoclasticus DSM 10124</name>
    <dbReference type="NCBI Taxonomy" id="1121262"/>
    <lineage>
        <taxon>Bacteria</taxon>
        <taxon>Bacillati</taxon>
        <taxon>Bacillota</taxon>
        <taxon>Clostridia</taxon>
        <taxon>Eubacteriales</taxon>
        <taxon>Clostridiaceae</taxon>
        <taxon>Caloramator</taxon>
    </lineage>
</organism>
<dbReference type="RefSeq" id="WP_073248608.1">
    <property type="nucleotide sequence ID" value="NZ_FQVG01000022.1"/>
</dbReference>
<dbReference type="Proteomes" id="UP000184423">
    <property type="component" value="Unassembled WGS sequence"/>
</dbReference>
<name>A0A1M4X9M4_9CLOT</name>
<keyword evidence="1" id="KW-0812">Transmembrane</keyword>
<gene>
    <name evidence="2" type="ORF">SAMN02746091_01357</name>
</gene>
<proteinExistence type="predicted"/>
<sequence>MNSYSTPMITQVNSVETEAIKPGVAVPVIAIYALALTTVAASVQFAVQMAAVMWNATWVWNY</sequence>
<dbReference type="AlphaFoldDB" id="A0A1M4X9M4"/>
<reference evidence="3" key="1">
    <citation type="submission" date="2016-11" db="EMBL/GenBank/DDBJ databases">
        <authorList>
            <person name="Varghese N."/>
            <person name="Submissions S."/>
        </authorList>
    </citation>
    <scope>NUCLEOTIDE SEQUENCE [LARGE SCALE GENOMIC DNA]</scope>
    <source>
        <strain evidence="3">DSM 10124</strain>
    </source>
</reference>
<evidence type="ECO:0000313" key="2">
    <source>
        <dbReference type="EMBL" id="SHE90116.1"/>
    </source>
</evidence>